<dbReference type="EMBL" id="JACAQD010000004">
    <property type="protein sequence ID" value="NWC31010.1"/>
    <property type="molecule type" value="Genomic_DNA"/>
</dbReference>
<protein>
    <submittedName>
        <fullName evidence="1">Uncharacterized protein</fullName>
    </submittedName>
</protein>
<gene>
    <name evidence="1" type="ORF">HX876_01285</name>
</gene>
<sequence length="115" mass="12381">MDFRVLLAVGIALGSSWVIPLAGSTDGLLPLQVLPVAGALRSKALHPCPHTPVPHCVSPIVRAEFVLQSSSLKNAVFRTVLHKRQATGKQQAEGARFSGSIDELPLKEHLPVWVF</sequence>
<evidence type="ECO:0000313" key="2">
    <source>
        <dbReference type="Proteomes" id="UP000520592"/>
    </source>
</evidence>
<accession>A0A7Y8CI15</accession>
<evidence type="ECO:0000313" key="1">
    <source>
        <dbReference type="EMBL" id="NWC31010.1"/>
    </source>
</evidence>
<dbReference type="AlphaFoldDB" id="A0A7Y8CI15"/>
<comment type="caution">
    <text evidence="1">The sequence shown here is derived from an EMBL/GenBank/DDBJ whole genome shotgun (WGS) entry which is preliminary data.</text>
</comment>
<dbReference type="Proteomes" id="UP000520592">
    <property type="component" value="Unassembled WGS sequence"/>
</dbReference>
<reference evidence="1 2" key="1">
    <citation type="submission" date="2020-04" db="EMBL/GenBank/DDBJ databases">
        <title>Molecular characterization of pseudomonads from Agaricus bisporus reveal novel blotch 2 pathogens in Western Europe.</title>
        <authorList>
            <person name="Taparia T."/>
            <person name="Krijger M."/>
            <person name="Haynes E."/>
            <person name="Elpinstone J.G."/>
            <person name="Noble R."/>
            <person name="Van Der Wolf J."/>
        </authorList>
    </citation>
    <scope>NUCLEOTIDE SEQUENCE [LARGE SCALE GENOMIC DNA]</scope>
    <source>
        <strain evidence="1 2">IPO3737</strain>
    </source>
</reference>
<name>A0A7Y8CI15_9PSED</name>
<proteinExistence type="predicted"/>
<dbReference type="RefSeq" id="WP_177056314.1">
    <property type="nucleotide sequence ID" value="NZ_JACAPB010000041.1"/>
</dbReference>
<organism evidence="1 2">
    <name type="scientific">Pseudomonas gingeri</name>
    <dbReference type="NCBI Taxonomy" id="117681"/>
    <lineage>
        <taxon>Bacteria</taxon>
        <taxon>Pseudomonadati</taxon>
        <taxon>Pseudomonadota</taxon>
        <taxon>Gammaproteobacteria</taxon>
        <taxon>Pseudomonadales</taxon>
        <taxon>Pseudomonadaceae</taxon>
        <taxon>Pseudomonas</taxon>
    </lineage>
</organism>